<dbReference type="HOGENOM" id="CLU_040631_0_0_11"/>
<keyword evidence="4" id="KW-1185">Reference proteome</keyword>
<feature type="signal peptide" evidence="1">
    <location>
        <begin position="1"/>
        <end position="43"/>
    </location>
</feature>
<dbReference type="STRING" id="326424.FRAAL0319"/>
<organism evidence="3 4">
    <name type="scientific">Frankia alni (strain DSM 45986 / CECT 9034 / ACN14a)</name>
    <dbReference type="NCBI Taxonomy" id="326424"/>
    <lineage>
        <taxon>Bacteria</taxon>
        <taxon>Bacillati</taxon>
        <taxon>Actinomycetota</taxon>
        <taxon>Actinomycetes</taxon>
        <taxon>Frankiales</taxon>
        <taxon>Frankiaceae</taxon>
        <taxon>Frankia</taxon>
    </lineage>
</organism>
<dbReference type="AlphaFoldDB" id="Q0RTV3"/>
<name>Q0RTV3_FRAAA</name>
<dbReference type="EMBL" id="CT573213">
    <property type="protein sequence ID" value="CAJ58995.1"/>
    <property type="molecule type" value="Genomic_DNA"/>
</dbReference>
<evidence type="ECO:0000256" key="1">
    <source>
        <dbReference type="SAM" id="SignalP"/>
    </source>
</evidence>
<keyword evidence="1" id="KW-0732">Signal</keyword>
<dbReference type="eggNOG" id="ENOG502Z97Z">
    <property type="taxonomic scope" value="Bacteria"/>
</dbReference>
<reference evidence="3 4" key="1">
    <citation type="journal article" date="2007" name="Genome Res.">
        <title>Genome characteristics of facultatively symbiotic Frankia sp. strains reflect host range and host plant biogeography.</title>
        <authorList>
            <person name="Normand P."/>
            <person name="Lapierre P."/>
            <person name="Tisa L.S."/>
            <person name="Gogarten J.P."/>
            <person name="Alloisio N."/>
            <person name="Bagnarol E."/>
            <person name="Bassi C.A."/>
            <person name="Berry A.M."/>
            <person name="Bickhart D.M."/>
            <person name="Choisne N."/>
            <person name="Couloux A."/>
            <person name="Cournoyer B."/>
            <person name="Cruveiller S."/>
            <person name="Daubin V."/>
            <person name="Demange N."/>
            <person name="Francino M.P."/>
            <person name="Goltsman E."/>
            <person name="Huang Y."/>
            <person name="Kopp O.R."/>
            <person name="Labarre L."/>
            <person name="Lapidus A."/>
            <person name="Lavire C."/>
            <person name="Marechal J."/>
            <person name="Martinez M."/>
            <person name="Mastronunzio J.E."/>
            <person name="Mullin B.C."/>
            <person name="Niemann J."/>
            <person name="Pujic P."/>
            <person name="Rawnsley T."/>
            <person name="Rouy Z."/>
            <person name="Schenowitz C."/>
            <person name="Sellstedt A."/>
            <person name="Tavares F."/>
            <person name="Tomkins J.P."/>
            <person name="Vallenet D."/>
            <person name="Valverde C."/>
            <person name="Wall L.G."/>
            <person name="Wang Y."/>
            <person name="Medigue C."/>
            <person name="Benson D.R."/>
        </authorList>
    </citation>
    <scope>NUCLEOTIDE SEQUENCE [LARGE SCALE GENOMIC DNA]</scope>
    <source>
        <strain evidence="4">DSM 45986 / CECT 9034 / ACN14a</strain>
    </source>
</reference>
<feature type="chain" id="PRO_5004176339" description="Alpha/beta hydrolase domain-containing protein" evidence="1">
    <location>
        <begin position="44"/>
        <end position="504"/>
    </location>
</feature>
<evidence type="ECO:0000313" key="3">
    <source>
        <dbReference type="EMBL" id="CAJ58995.1"/>
    </source>
</evidence>
<sequence length="504" mass="52309">MTMTVMARWRTRRRRIATTTVAALLTVTAAGVAQLATDSAAQAATPSAASPTVTGPVTGGKGVPVVGATAFDLGKVGYRQSEYFLAGSATAYQASGTLGSDGKWTVTPAATAPYTTRIVVNRPADAKKFNGTVVVEWLNVSAGYDGAPDWTAAHNQLIRDGYAWVGVSAQAVGLNATKNADPDRYQALSHPGDSYSYDIFSQTGQAVRKSAATVLGGLKPKKVLGDGESQSAFRLTTYVNAIHPLVNVYDGYLLHSRAGTASALSQAPERPDIAAPAVVRIRPDLAVPVLTFQTETDLPTGLLGYVDARQDDTNRFRLWEVAGTAHADAYTIGIGATDVGDGQGSVAAFNALRNPPTGAAGFSCAKPINAGEQQYVLQTAFSQLNRWVTTGQAPSKAPRLQIANNAYVLDANGNVKGGIRTPAVDAPVAKLSGLGQDTGSSPFCALFGTTVPFTPAQLHALYPSHDAFVAAWMKAATSAVNAGFILPADAKPLVAAAASSTVPE</sequence>
<evidence type="ECO:0000259" key="2">
    <source>
        <dbReference type="Pfam" id="PF20091"/>
    </source>
</evidence>
<dbReference type="InterPro" id="IPR045394">
    <property type="entry name" value="Abhydrolase_dom"/>
</dbReference>
<dbReference type="Proteomes" id="UP000000657">
    <property type="component" value="Chromosome"/>
</dbReference>
<dbReference type="KEGG" id="fal:FRAAL0319"/>
<accession>Q0RTV3</accession>
<dbReference type="Pfam" id="PF20091">
    <property type="entry name" value="Abhydrolase_10"/>
    <property type="match status" value="1"/>
</dbReference>
<protein>
    <recommendedName>
        <fullName evidence="2">Alpha/beta hydrolase domain-containing protein</fullName>
    </recommendedName>
</protein>
<evidence type="ECO:0000313" key="4">
    <source>
        <dbReference type="Proteomes" id="UP000000657"/>
    </source>
</evidence>
<dbReference type="ESTHER" id="fraaa-q0rtv3">
    <property type="family name" value="Abhydrolase_10"/>
</dbReference>
<feature type="domain" description="Alpha/beta hydrolase" evidence="2">
    <location>
        <begin position="53"/>
        <end position="494"/>
    </location>
</feature>
<gene>
    <name evidence="3" type="ordered locus">FRAAL0319</name>
</gene>
<proteinExistence type="predicted"/>